<comment type="caution">
    <text evidence="2">The sequence shown here is derived from an EMBL/GenBank/DDBJ whole genome shotgun (WGS) entry which is preliminary data.</text>
</comment>
<gene>
    <name evidence="2" type="ORF">DB31_7809</name>
</gene>
<evidence type="ECO:0000256" key="1">
    <source>
        <dbReference type="SAM" id="Phobius"/>
    </source>
</evidence>
<evidence type="ECO:0008006" key="4">
    <source>
        <dbReference type="Google" id="ProtNLM"/>
    </source>
</evidence>
<reference evidence="2 3" key="1">
    <citation type="submission" date="2014-04" db="EMBL/GenBank/DDBJ databases">
        <title>Genome assembly of Hyalangium minutum DSM 14724.</title>
        <authorList>
            <person name="Sharma G."/>
            <person name="Subramanian S."/>
        </authorList>
    </citation>
    <scope>NUCLEOTIDE SEQUENCE [LARGE SCALE GENOMIC DNA]</scope>
    <source>
        <strain evidence="2 3">DSM 14724</strain>
    </source>
</reference>
<keyword evidence="1" id="KW-1133">Transmembrane helix</keyword>
<dbReference type="PATRIC" id="fig|394096.3.peg.3850"/>
<name>A0A085WLK9_9BACT</name>
<accession>A0A085WLK9</accession>
<dbReference type="InterPro" id="IPR032871">
    <property type="entry name" value="AHH_dom_containing"/>
</dbReference>
<dbReference type="Pfam" id="PF14412">
    <property type="entry name" value="AHH"/>
    <property type="match status" value="1"/>
</dbReference>
<evidence type="ECO:0000313" key="2">
    <source>
        <dbReference type="EMBL" id="KFE68572.1"/>
    </source>
</evidence>
<dbReference type="PROSITE" id="PS51257">
    <property type="entry name" value="PROKAR_LIPOPROTEIN"/>
    <property type="match status" value="1"/>
</dbReference>
<proteinExistence type="predicted"/>
<dbReference type="EMBL" id="JMCB01000006">
    <property type="protein sequence ID" value="KFE68572.1"/>
    <property type="molecule type" value="Genomic_DNA"/>
</dbReference>
<dbReference type="RefSeq" id="WP_044189459.1">
    <property type="nucleotide sequence ID" value="NZ_JMCB01000006.1"/>
</dbReference>
<protein>
    <recommendedName>
        <fullName evidence="4">Lipoprotein</fullName>
    </recommendedName>
</protein>
<sequence length="454" mass="49172">MKQRQVQCRAGALLLAFLVGCSSVPRVPHVEQAAPGKAVVHIPRAAELQLVVVDKEEFQKAIRRLAREARLSGSPRQTVERMFRMDAQFGNYLYLLRDKKLVPAGPGELLEGTLTKEDLETAERYRLWCRDVHGFYGDCLGGALVAGRYLDMHGRYIWALALSKSPVLEEMKKALGEMVQVRALINTVLWTLGSMLLILALNPVAPALVAVVGLGLVLYVGVDTLQNLVSGWLELMEEVKVANTFEQLREAGERFGKILGREAARAFAMLLMAAIGSTAQQFAAKVPTLPGSAQVAVQAEGVAGIPLPALGAVEELALAAEGVSVTVAATAMTMGASGSGGTSPCIETHHIATICNDTSTARGGPWTPRFRVIFAKAGMSMDDPANKMPLPGHYGPHPERYHQIVYDELFTATSTCRSILDCRERLTRALRVLAKDISTPGTELNQLLTRPSPR</sequence>
<keyword evidence="3" id="KW-1185">Reference proteome</keyword>
<keyword evidence="1" id="KW-0472">Membrane</keyword>
<organism evidence="2 3">
    <name type="scientific">Hyalangium minutum</name>
    <dbReference type="NCBI Taxonomy" id="394096"/>
    <lineage>
        <taxon>Bacteria</taxon>
        <taxon>Pseudomonadati</taxon>
        <taxon>Myxococcota</taxon>
        <taxon>Myxococcia</taxon>
        <taxon>Myxococcales</taxon>
        <taxon>Cystobacterineae</taxon>
        <taxon>Archangiaceae</taxon>
        <taxon>Hyalangium</taxon>
    </lineage>
</organism>
<feature type="transmembrane region" description="Helical" evidence="1">
    <location>
        <begin position="188"/>
        <end position="220"/>
    </location>
</feature>
<dbReference type="STRING" id="394096.DB31_7809"/>
<keyword evidence="1" id="KW-0812">Transmembrane</keyword>
<evidence type="ECO:0000313" key="3">
    <source>
        <dbReference type="Proteomes" id="UP000028725"/>
    </source>
</evidence>
<dbReference type="AlphaFoldDB" id="A0A085WLK9"/>
<dbReference type="Proteomes" id="UP000028725">
    <property type="component" value="Unassembled WGS sequence"/>
</dbReference>